<dbReference type="Proteomes" id="UP001142489">
    <property type="component" value="Unassembled WGS sequence"/>
</dbReference>
<evidence type="ECO:0000313" key="1">
    <source>
        <dbReference type="EMBL" id="KAJ7335841.1"/>
    </source>
</evidence>
<name>A0A9Q0Y0V7_9SAUR</name>
<accession>A0A9Q0Y0V7</accession>
<dbReference type="EMBL" id="JAPFRF010000004">
    <property type="protein sequence ID" value="KAJ7335841.1"/>
    <property type="molecule type" value="Genomic_DNA"/>
</dbReference>
<reference evidence="1" key="1">
    <citation type="journal article" date="2023" name="DNA Res.">
        <title>Chromosome-level genome assembly of Phrynocephalus forsythii using third-generation DNA sequencing and Hi-C analysis.</title>
        <authorList>
            <person name="Qi Y."/>
            <person name="Zhao W."/>
            <person name="Zhao Y."/>
            <person name="Niu C."/>
            <person name="Cao S."/>
            <person name="Zhang Y."/>
        </authorList>
    </citation>
    <scope>NUCLEOTIDE SEQUENCE</scope>
    <source>
        <tissue evidence="1">Muscle</tissue>
    </source>
</reference>
<comment type="caution">
    <text evidence="1">The sequence shown here is derived from an EMBL/GenBank/DDBJ whole genome shotgun (WGS) entry which is preliminary data.</text>
</comment>
<evidence type="ECO:0000313" key="2">
    <source>
        <dbReference type="Proteomes" id="UP001142489"/>
    </source>
</evidence>
<protein>
    <submittedName>
        <fullName evidence="1">Uncharacterized protein</fullName>
    </submittedName>
</protein>
<organism evidence="1 2">
    <name type="scientific">Phrynocephalus forsythii</name>
    <dbReference type="NCBI Taxonomy" id="171643"/>
    <lineage>
        <taxon>Eukaryota</taxon>
        <taxon>Metazoa</taxon>
        <taxon>Chordata</taxon>
        <taxon>Craniata</taxon>
        <taxon>Vertebrata</taxon>
        <taxon>Euteleostomi</taxon>
        <taxon>Lepidosauria</taxon>
        <taxon>Squamata</taxon>
        <taxon>Bifurcata</taxon>
        <taxon>Unidentata</taxon>
        <taxon>Episquamata</taxon>
        <taxon>Toxicofera</taxon>
        <taxon>Iguania</taxon>
        <taxon>Acrodonta</taxon>
        <taxon>Agamidae</taxon>
        <taxon>Agaminae</taxon>
        <taxon>Phrynocephalus</taxon>
    </lineage>
</organism>
<sequence length="56" mass="6012">MKEHGTEEPLVAKLQTPKTSVVTVLLLLYIDDMVAGHEKKVGDHSKQTGAPAAAKE</sequence>
<keyword evidence="2" id="KW-1185">Reference proteome</keyword>
<dbReference type="AlphaFoldDB" id="A0A9Q0Y0V7"/>
<proteinExistence type="predicted"/>
<gene>
    <name evidence="1" type="ORF">JRQ81_013782</name>
</gene>